<keyword evidence="3" id="KW-0808">Transferase</keyword>
<sequence>MPTLSKSHVKELSDVYKQLFRDVCDAYPALANDLQIDCDRLLRAVNHRGIHFYMVDLPNLGKHFDKCLSRGEYGPAELPFGKRCSSLVPIPRFLRGLVLLVFNSQGCLRPNADPEAVFFCRQIYYLAKKATVECSEEAVENEFLDFFTTDSELPEPTGFWDSEELSFADVSRSFMGFAHESSIFIERLNVLSKSMSADLGKETLRALAMLDKVSSLVSCTLGSYDPQEWRFRHGPGAIAQAVGPTNKYRWTNWSPALEREYPIADCGYHNYGSWATGCTKDWITDLHPSSRLIAVPKTLTKPRLIAAEPSEHQWCQQNVWHFIDQRVKDSWIFDFVRFRDQTLNQELCMRGSLDGSLCTVDLSAASDRVTCHAVGELFRSNPKLLLCLQASRTRWIHQEKFPNLPTYHKLRKFSTMGSACTFPVESLMFLSIAISTFLIRKRLICNVRNIQLAIGQVAIFGDDIIVPGDCRELLYSLLEVLYFKVNTQKSFSEGNFRESCGVDAFRGCNVTPVYWRAPVGKSAESIASAIEVSNNFYQKFLVKTANVIRQTLVRRKIPYVSMDSEVTGLKSRLRPPRSAFKCRWNESLHRMESLVPAVTATVKKTSTDGDSVLFQYFTERPSPFFNWKGGVPQRPKPQMRFGWVPLDDLKTQ</sequence>
<dbReference type="InterPro" id="IPR005093">
    <property type="entry name" value="RNArep_beta"/>
</dbReference>
<evidence type="ECO:0000256" key="8">
    <source>
        <dbReference type="ARBA" id="ARBA00048744"/>
    </source>
</evidence>
<evidence type="ECO:0000256" key="2">
    <source>
        <dbReference type="ARBA" id="ARBA00022484"/>
    </source>
</evidence>
<keyword evidence="6" id="KW-0693">Viral RNA replication</keyword>
<keyword evidence="5" id="KW-0547">Nucleotide-binding</keyword>
<keyword evidence="2 11" id="KW-0696">RNA-directed RNA polymerase</keyword>
<protein>
    <recommendedName>
        <fullName evidence="1">RNA-directed RNA polymerase</fullName>
        <ecNumber evidence="1">2.7.7.48</ecNumber>
    </recommendedName>
    <alternativeName>
        <fullName evidence="7">RNA replicase beta chain</fullName>
    </alternativeName>
</protein>
<dbReference type="EC" id="2.7.7.48" evidence="1"/>
<accession>A0A8S5KZR9</accession>
<evidence type="ECO:0000313" key="11">
    <source>
        <dbReference type="EMBL" id="DAD50679.1"/>
    </source>
</evidence>
<evidence type="ECO:0000256" key="3">
    <source>
        <dbReference type="ARBA" id="ARBA00022679"/>
    </source>
</evidence>
<dbReference type="Proteomes" id="UP000678893">
    <property type="component" value="Segment"/>
</dbReference>
<keyword evidence="4" id="KW-0548">Nucleotidyltransferase</keyword>
<dbReference type="RefSeq" id="YP_010771004.1">
    <property type="nucleotide sequence ID" value="NC_074458.1"/>
</dbReference>
<gene>
    <name evidence="11" type="primary">SRR6960799_38_3</name>
</gene>
<dbReference type="EMBL" id="BK013595">
    <property type="protein sequence ID" value="DAD50679.1"/>
    <property type="molecule type" value="Genomic_RNA"/>
</dbReference>
<keyword evidence="9" id="KW-0479">Metal-binding</keyword>
<evidence type="ECO:0000256" key="5">
    <source>
        <dbReference type="ARBA" id="ARBA00022741"/>
    </source>
</evidence>
<evidence type="ECO:0000256" key="9">
    <source>
        <dbReference type="PIRSR" id="PIRSR605093-1"/>
    </source>
</evidence>
<dbReference type="GO" id="GO:0046872">
    <property type="term" value="F:metal ion binding"/>
    <property type="evidence" value="ECO:0007669"/>
    <property type="project" value="UniProtKB-KW"/>
</dbReference>
<dbReference type="GO" id="GO:0003968">
    <property type="term" value="F:RNA-directed RNA polymerase activity"/>
    <property type="evidence" value="ECO:0007669"/>
    <property type="project" value="UniProtKB-KW"/>
</dbReference>
<evidence type="ECO:0000256" key="6">
    <source>
        <dbReference type="ARBA" id="ARBA00022953"/>
    </source>
</evidence>
<dbReference type="GO" id="GO:0039694">
    <property type="term" value="P:viral RNA genome replication"/>
    <property type="evidence" value="ECO:0007669"/>
    <property type="project" value="InterPro"/>
</dbReference>
<proteinExistence type="predicted"/>
<keyword evidence="12" id="KW-1185">Reference proteome</keyword>
<evidence type="ECO:0000256" key="4">
    <source>
        <dbReference type="ARBA" id="ARBA00022695"/>
    </source>
</evidence>
<evidence type="ECO:0000256" key="7">
    <source>
        <dbReference type="ARBA" id="ARBA00030248"/>
    </source>
</evidence>
<feature type="binding site" evidence="9">
    <location>
        <position position="462"/>
    </location>
    <ligand>
        <name>Mg(2+)</name>
        <dbReference type="ChEBI" id="CHEBI:18420"/>
        <label>2</label>
    </ligand>
</feature>
<dbReference type="KEGG" id="vg:80400606"/>
<dbReference type="Pfam" id="PF03431">
    <property type="entry name" value="RNA_replicase_B"/>
    <property type="match status" value="1"/>
</dbReference>
<dbReference type="GeneID" id="80400606"/>
<feature type="binding site" evidence="9">
    <location>
        <position position="463"/>
    </location>
    <ligand>
        <name>Mg(2+)</name>
        <dbReference type="ChEBI" id="CHEBI:18420"/>
        <label>2</label>
    </ligand>
</feature>
<evidence type="ECO:0000259" key="10">
    <source>
        <dbReference type="PROSITE" id="PS50522"/>
    </source>
</evidence>
<organism evidence="11 12">
    <name type="scientific">ssRNA phage SRR6960799_38</name>
    <dbReference type="NCBI Taxonomy" id="2786596"/>
    <lineage>
        <taxon>Viruses</taxon>
        <taxon>Riboviria</taxon>
        <taxon>Orthornavirae</taxon>
        <taxon>Lenarviricota</taxon>
        <taxon>Leviviricetes</taxon>
        <taxon>Timlovirales</taxon>
        <taxon>Steitzviridae</taxon>
        <taxon>Bicehmovirus</taxon>
        <taxon>Bicehmovirus limicola</taxon>
        <taxon>Psouhdivirus limicola</taxon>
    </lineage>
</organism>
<dbReference type="InterPro" id="IPR007096">
    <property type="entry name" value="RNA-dir_Rpol_cat_phage"/>
</dbReference>
<keyword evidence="9" id="KW-0460">Magnesium</keyword>
<dbReference type="PROSITE" id="PS50522">
    <property type="entry name" value="RDRP_PHAGE"/>
    <property type="match status" value="1"/>
</dbReference>
<evidence type="ECO:0000313" key="12">
    <source>
        <dbReference type="Proteomes" id="UP000678893"/>
    </source>
</evidence>
<feature type="binding site" evidence="9">
    <location>
        <position position="361"/>
    </location>
    <ligand>
        <name>Mg(2+)</name>
        <dbReference type="ChEBI" id="CHEBI:18420"/>
        <label>2</label>
    </ligand>
</feature>
<comment type="cofactor">
    <cofactor evidence="9">
        <name>Mg(2+)</name>
        <dbReference type="ChEBI" id="CHEBI:18420"/>
    </cofactor>
    <text evidence="9">Binds 2 Mg(2+) per subunit.</text>
</comment>
<dbReference type="GO" id="GO:0000166">
    <property type="term" value="F:nucleotide binding"/>
    <property type="evidence" value="ECO:0007669"/>
    <property type="project" value="UniProtKB-KW"/>
</dbReference>
<reference evidence="11" key="1">
    <citation type="submission" date="2020-09" db="EMBL/GenBank/DDBJ databases">
        <title>Leviviricetes taxonomy.</title>
        <authorList>
            <person name="Stockdale S.R."/>
            <person name="Callanan J."/>
            <person name="Adriaenssens E.M."/>
            <person name="Kuhn J.H."/>
            <person name="Rumnieks J."/>
            <person name="Shkoporov A."/>
            <person name="Draper L.A."/>
            <person name="Ross P."/>
            <person name="Hill C."/>
        </authorList>
    </citation>
    <scope>NUCLEOTIDE SEQUENCE</scope>
</reference>
<evidence type="ECO:0000256" key="1">
    <source>
        <dbReference type="ARBA" id="ARBA00012494"/>
    </source>
</evidence>
<comment type="catalytic activity">
    <reaction evidence="8">
        <text>RNA(n) + a ribonucleoside 5'-triphosphate = RNA(n+1) + diphosphate</text>
        <dbReference type="Rhea" id="RHEA:21248"/>
        <dbReference type="Rhea" id="RHEA-COMP:14527"/>
        <dbReference type="Rhea" id="RHEA-COMP:17342"/>
        <dbReference type="ChEBI" id="CHEBI:33019"/>
        <dbReference type="ChEBI" id="CHEBI:61557"/>
        <dbReference type="ChEBI" id="CHEBI:140395"/>
        <dbReference type="EC" id="2.7.7.48"/>
    </reaction>
</comment>
<feature type="domain" description="RdRp catalytic" evidence="10">
    <location>
        <begin position="346"/>
        <end position="494"/>
    </location>
</feature>
<name>A0A8S5KZR9_9VIRU</name>